<dbReference type="EMBL" id="CM026422">
    <property type="protein sequence ID" value="KAG0587731.1"/>
    <property type="molecule type" value="Genomic_DNA"/>
</dbReference>
<gene>
    <name evidence="1" type="ORF">KC19_2G187500</name>
</gene>
<name>A0A8T0IYI8_CERPU</name>
<accession>A0A8T0IYI8</accession>
<organism evidence="1 2">
    <name type="scientific">Ceratodon purpureus</name>
    <name type="common">Fire moss</name>
    <name type="synonym">Dicranum purpureum</name>
    <dbReference type="NCBI Taxonomy" id="3225"/>
    <lineage>
        <taxon>Eukaryota</taxon>
        <taxon>Viridiplantae</taxon>
        <taxon>Streptophyta</taxon>
        <taxon>Embryophyta</taxon>
        <taxon>Bryophyta</taxon>
        <taxon>Bryophytina</taxon>
        <taxon>Bryopsida</taxon>
        <taxon>Dicranidae</taxon>
        <taxon>Pseudoditrichales</taxon>
        <taxon>Ditrichaceae</taxon>
        <taxon>Ceratodon</taxon>
    </lineage>
</organism>
<keyword evidence="2" id="KW-1185">Reference proteome</keyword>
<evidence type="ECO:0000313" key="2">
    <source>
        <dbReference type="Proteomes" id="UP000822688"/>
    </source>
</evidence>
<dbReference type="Proteomes" id="UP000822688">
    <property type="component" value="Chromosome 2"/>
</dbReference>
<evidence type="ECO:0000313" key="1">
    <source>
        <dbReference type="EMBL" id="KAG0587731.1"/>
    </source>
</evidence>
<comment type="caution">
    <text evidence="1">The sequence shown here is derived from an EMBL/GenBank/DDBJ whole genome shotgun (WGS) entry which is preliminary data.</text>
</comment>
<sequence length="109" mass="12105">MDCINASNHIVKCRRIESRRTRSFILCDLVTTLIDQFFRSVSCAPSVSWVENLVLAVGVLSLEVSYTRVQFDGGRSRLLQLPTSLVISDCSYGSVITFWLLISESGVAS</sequence>
<proteinExistence type="predicted"/>
<protein>
    <submittedName>
        <fullName evidence="1">Uncharacterized protein</fullName>
    </submittedName>
</protein>
<reference evidence="1" key="1">
    <citation type="submission" date="2020-06" db="EMBL/GenBank/DDBJ databases">
        <title>WGS assembly of Ceratodon purpureus strain R40.</title>
        <authorList>
            <person name="Carey S.B."/>
            <person name="Jenkins J."/>
            <person name="Shu S."/>
            <person name="Lovell J.T."/>
            <person name="Sreedasyam A."/>
            <person name="Maumus F."/>
            <person name="Tiley G.P."/>
            <person name="Fernandez-Pozo N."/>
            <person name="Barry K."/>
            <person name="Chen C."/>
            <person name="Wang M."/>
            <person name="Lipzen A."/>
            <person name="Daum C."/>
            <person name="Saski C.A."/>
            <person name="Payton A.C."/>
            <person name="Mcbreen J.C."/>
            <person name="Conrad R.E."/>
            <person name="Kollar L.M."/>
            <person name="Olsson S."/>
            <person name="Huttunen S."/>
            <person name="Landis J.B."/>
            <person name="Wickett N.J."/>
            <person name="Johnson M.G."/>
            <person name="Rensing S.A."/>
            <person name="Grimwood J."/>
            <person name="Schmutz J."/>
            <person name="Mcdaniel S.F."/>
        </authorList>
    </citation>
    <scope>NUCLEOTIDE SEQUENCE</scope>
    <source>
        <strain evidence="1">R40</strain>
    </source>
</reference>
<dbReference type="AlphaFoldDB" id="A0A8T0IYI8"/>